<comment type="caution">
    <text evidence="2">The sequence shown here is derived from an EMBL/GenBank/DDBJ whole genome shotgun (WGS) entry which is preliminary data.</text>
</comment>
<name>A0AAN7NJ24_MYCAM</name>
<dbReference type="AlphaFoldDB" id="A0AAN7NJ24"/>
<feature type="domain" description="Reverse transcriptase" evidence="1">
    <location>
        <begin position="12"/>
        <end position="157"/>
    </location>
</feature>
<evidence type="ECO:0000313" key="3">
    <source>
        <dbReference type="Proteomes" id="UP001333110"/>
    </source>
</evidence>
<gene>
    <name evidence="2" type="ORF">QYF61_026080</name>
</gene>
<evidence type="ECO:0000259" key="1">
    <source>
        <dbReference type="Pfam" id="PF00078"/>
    </source>
</evidence>
<organism evidence="2 3">
    <name type="scientific">Mycteria americana</name>
    <name type="common">Wood stork</name>
    <dbReference type="NCBI Taxonomy" id="33587"/>
    <lineage>
        <taxon>Eukaryota</taxon>
        <taxon>Metazoa</taxon>
        <taxon>Chordata</taxon>
        <taxon>Craniata</taxon>
        <taxon>Vertebrata</taxon>
        <taxon>Euteleostomi</taxon>
        <taxon>Archelosauria</taxon>
        <taxon>Archosauria</taxon>
        <taxon>Dinosauria</taxon>
        <taxon>Saurischia</taxon>
        <taxon>Theropoda</taxon>
        <taxon>Coelurosauria</taxon>
        <taxon>Aves</taxon>
        <taxon>Neognathae</taxon>
        <taxon>Neoaves</taxon>
        <taxon>Aequornithes</taxon>
        <taxon>Ciconiiformes</taxon>
        <taxon>Ciconiidae</taxon>
        <taxon>Mycteria</taxon>
    </lineage>
</organism>
<dbReference type="InterPro" id="IPR000477">
    <property type="entry name" value="RT_dom"/>
</dbReference>
<evidence type="ECO:0000313" key="2">
    <source>
        <dbReference type="EMBL" id="KAK4825279.1"/>
    </source>
</evidence>
<dbReference type="Proteomes" id="UP001333110">
    <property type="component" value="Unassembled WGS sequence"/>
</dbReference>
<dbReference type="PANTHER" id="PTHR33332">
    <property type="entry name" value="REVERSE TRANSCRIPTASE DOMAIN-CONTAINING PROTEIN"/>
    <property type="match status" value="1"/>
</dbReference>
<sequence>MSCTAIHSTDGKAVDIVNLEFSKTFNAVSHNILVDKLMKYGLCRQVQRTENWLSCRDQRFVTTRMKSNWRPVTSGALQGLILGLTLFNISINDLDDGTESTLSKFADDKKLGGGADTPEGCAAIQRDLDRLQKWANKNLTKFNKGKCKVLHSGRNNPMHQCRLKYTKYHLNIRKKPLYCENGQTL</sequence>
<accession>A0AAN7NJ24</accession>
<proteinExistence type="predicted"/>
<keyword evidence="3" id="KW-1185">Reference proteome</keyword>
<protein>
    <recommendedName>
        <fullName evidence="1">Reverse transcriptase domain-containing protein</fullName>
    </recommendedName>
</protein>
<dbReference type="EMBL" id="JAUNZN010000003">
    <property type="protein sequence ID" value="KAK4825279.1"/>
    <property type="molecule type" value="Genomic_DNA"/>
</dbReference>
<reference evidence="2 3" key="1">
    <citation type="journal article" date="2023" name="J. Hered.">
        <title>Chromosome-level genome of the wood stork (Mycteria americana) provides insight into avian chromosome evolution.</title>
        <authorList>
            <person name="Flamio R. Jr."/>
            <person name="Ramstad K.M."/>
        </authorList>
    </citation>
    <scope>NUCLEOTIDE SEQUENCE [LARGE SCALE GENOMIC DNA]</scope>
    <source>
        <strain evidence="2">JAX WOST 10</strain>
    </source>
</reference>
<dbReference type="Pfam" id="PF00078">
    <property type="entry name" value="RVT_1"/>
    <property type="match status" value="1"/>
</dbReference>